<organism evidence="5 6">
    <name type="scientific">Lacticaseibacillus mingshuiensis</name>
    <dbReference type="NCBI Taxonomy" id="2799574"/>
    <lineage>
        <taxon>Bacteria</taxon>
        <taxon>Bacillati</taxon>
        <taxon>Bacillota</taxon>
        <taxon>Bacilli</taxon>
        <taxon>Lactobacillales</taxon>
        <taxon>Lactobacillaceae</taxon>
        <taxon>Lacticaseibacillus</taxon>
    </lineage>
</organism>
<gene>
    <name evidence="5" type="primary">abc-f</name>
    <name evidence="5" type="ORF">ACFQ4P_11205</name>
</gene>
<comment type="caution">
    <text evidence="5">The sequence shown here is derived from an EMBL/GenBank/DDBJ whole genome shotgun (WGS) entry which is preliminary data.</text>
</comment>
<dbReference type="Pfam" id="PF00005">
    <property type="entry name" value="ABC_tran"/>
    <property type="match status" value="2"/>
</dbReference>
<dbReference type="EMBL" id="JBHTOC010000017">
    <property type="protein sequence ID" value="MFD1430806.1"/>
    <property type="molecule type" value="Genomic_DNA"/>
</dbReference>
<dbReference type="Proteomes" id="UP001597196">
    <property type="component" value="Unassembled WGS sequence"/>
</dbReference>
<dbReference type="RefSeq" id="WP_203628232.1">
    <property type="nucleotide sequence ID" value="NZ_BOLQ01000020.1"/>
</dbReference>
<feature type="coiled-coil region" evidence="3">
    <location>
        <begin position="265"/>
        <end position="292"/>
    </location>
</feature>
<evidence type="ECO:0000256" key="3">
    <source>
        <dbReference type="SAM" id="Coils"/>
    </source>
</evidence>
<name>A0ABW4CLJ7_9LACO</name>
<dbReference type="SMART" id="SM00382">
    <property type="entry name" value="AAA"/>
    <property type="match status" value="2"/>
</dbReference>
<keyword evidence="6" id="KW-1185">Reference proteome</keyword>
<keyword evidence="2" id="KW-0067">ATP-binding</keyword>
<keyword evidence="1" id="KW-0547">Nucleotide-binding</keyword>
<dbReference type="PANTHER" id="PTHR42855:SF2">
    <property type="entry name" value="DRUG RESISTANCE ABC TRANSPORTER,ATP-BINDING PROTEIN"/>
    <property type="match status" value="1"/>
</dbReference>
<dbReference type="InterPro" id="IPR017871">
    <property type="entry name" value="ABC_transporter-like_CS"/>
</dbReference>
<dbReference type="PANTHER" id="PTHR42855">
    <property type="entry name" value="ABC TRANSPORTER ATP-BINDING SUBUNIT"/>
    <property type="match status" value="1"/>
</dbReference>
<proteinExistence type="predicted"/>
<protein>
    <submittedName>
        <fullName evidence="5">Ribosomal protection-like ABC-F family protein</fullName>
    </submittedName>
</protein>
<keyword evidence="3" id="KW-0175">Coiled coil</keyword>
<evidence type="ECO:0000313" key="5">
    <source>
        <dbReference type="EMBL" id="MFD1430806.1"/>
    </source>
</evidence>
<accession>A0ABW4CLJ7</accession>
<reference evidence="6" key="1">
    <citation type="journal article" date="2019" name="Int. J. Syst. Evol. Microbiol.">
        <title>The Global Catalogue of Microorganisms (GCM) 10K type strain sequencing project: providing services to taxonomists for standard genome sequencing and annotation.</title>
        <authorList>
            <consortium name="The Broad Institute Genomics Platform"/>
            <consortium name="The Broad Institute Genome Sequencing Center for Infectious Disease"/>
            <person name="Wu L."/>
            <person name="Ma J."/>
        </authorList>
    </citation>
    <scope>NUCLEOTIDE SEQUENCE [LARGE SCALE GENOMIC DNA]</scope>
    <source>
        <strain evidence="6">CCM 8980</strain>
    </source>
</reference>
<dbReference type="Gene3D" id="3.40.50.300">
    <property type="entry name" value="P-loop containing nucleotide triphosphate hydrolases"/>
    <property type="match status" value="2"/>
</dbReference>
<dbReference type="PROSITE" id="PS00211">
    <property type="entry name" value="ABC_TRANSPORTER_1"/>
    <property type="match status" value="1"/>
</dbReference>
<evidence type="ECO:0000256" key="1">
    <source>
        <dbReference type="ARBA" id="ARBA00022741"/>
    </source>
</evidence>
<feature type="domain" description="ABC transporter" evidence="4">
    <location>
        <begin position="312"/>
        <end position="498"/>
    </location>
</feature>
<evidence type="ECO:0000256" key="2">
    <source>
        <dbReference type="ARBA" id="ARBA00022840"/>
    </source>
</evidence>
<dbReference type="InterPro" id="IPR051309">
    <property type="entry name" value="ABCF_ATPase"/>
</dbReference>
<feature type="domain" description="ABC transporter" evidence="4">
    <location>
        <begin position="4"/>
        <end position="212"/>
    </location>
</feature>
<dbReference type="InterPro" id="IPR003439">
    <property type="entry name" value="ABC_transporter-like_ATP-bd"/>
</dbReference>
<sequence>MTTISLSHLTFGYDGQGDLLFDDASFDLDTSWRLGLVGRNGRGKTTLLKLLQGKLPYQGRLTVPVPLNYFPQPIEDEDQLTLYAMQAISEAEQWQLERELNLLAVDPDVLWRPYASLSGGEQTKVRLALLFTDTTHFALIDEPTNHLDAASRAKVAAYLKLKQGFIVVSHDRHFLDAVCDHTLAIDKRKISLTQGNYSVYEAAKKQQDAAELAENAKLKKDIGRLRETAAEKGRWAATREKDKYGDPHKRGSGAIGDTGFIGARAARVMQKRKNLEHRMDKAIDDKSHLLQNIEEVAPLTIATQPDHHEVYLSVSELTLAYDGKPLFEPLSFDLHRGERLAIVGPNGSGKSSLMAALLGQFTGEVQGTVVLKSSVTISQVRQLYPDNRGLLKDFAANRQLDLEAFLNNLRKLGLERNAFATPIEQLSMGQQKKVELAKSLATPANLLIWDEPVNYLDLFNQDQLTASILAYQPTMLFVEHDQDFIAKTATRVVPLKPLNR</sequence>
<dbReference type="PROSITE" id="PS50893">
    <property type="entry name" value="ABC_TRANSPORTER_2"/>
    <property type="match status" value="2"/>
</dbReference>
<dbReference type="InterPro" id="IPR027417">
    <property type="entry name" value="P-loop_NTPase"/>
</dbReference>
<dbReference type="NCBIfam" id="NF000355">
    <property type="entry name" value="ribo_prot_ABC_F"/>
    <property type="match status" value="1"/>
</dbReference>
<evidence type="ECO:0000313" key="6">
    <source>
        <dbReference type="Proteomes" id="UP001597196"/>
    </source>
</evidence>
<dbReference type="SUPFAM" id="SSF52540">
    <property type="entry name" value="P-loop containing nucleoside triphosphate hydrolases"/>
    <property type="match status" value="2"/>
</dbReference>
<dbReference type="InterPro" id="IPR003593">
    <property type="entry name" value="AAA+_ATPase"/>
</dbReference>
<evidence type="ECO:0000259" key="4">
    <source>
        <dbReference type="PROSITE" id="PS50893"/>
    </source>
</evidence>
<dbReference type="CDD" id="cd03221">
    <property type="entry name" value="ABCF_EF-3"/>
    <property type="match status" value="2"/>
</dbReference>